<dbReference type="InterPro" id="IPR002831">
    <property type="entry name" value="Tscrpt_reg_TrmB_N"/>
</dbReference>
<dbReference type="Gene3D" id="1.10.10.10">
    <property type="entry name" value="Winged helix-like DNA-binding domain superfamily/Winged helix DNA-binding domain"/>
    <property type="match status" value="1"/>
</dbReference>
<feature type="domain" description="Transcription regulator TrmB N-terminal" evidence="2">
    <location>
        <begin position="9"/>
        <end position="75"/>
    </location>
</feature>
<organism evidence="4 5">
    <name type="scientific">Streptomyces marincola</name>
    <dbReference type="NCBI Taxonomy" id="2878388"/>
    <lineage>
        <taxon>Bacteria</taxon>
        <taxon>Bacillati</taxon>
        <taxon>Actinomycetota</taxon>
        <taxon>Actinomycetes</taxon>
        <taxon>Kitasatosporales</taxon>
        <taxon>Streptomycetaceae</taxon>
        <taxon>Streptomyces</taxon>
    </lineage>
</organism>
<gene>
    <name evidence="4" type="ORF">CAG99_11800</name>
</gene>
<evidence type="ECO:0008006" key="6">
    <source>
        <dbReference type="Google" id="ProtNLM"/>
    </source>
</evidence>
<dbReference type="Pfam" id="PF01978">
    <property type="entry name" value="TrmB"/>
    <property type="match status" value="1"/>
</dbReference>
<dbReference type="InterPro" id="IPR036390">
    <property type="entry name" value="WH_DNA-bd_sf"/>
</dbReference>
<dbReference type="PANTHER" id="PTHR34293:SF1">
    <property type="entry name" value="HTH-TYPE TRANSCRIPTIONAL REGULATOR TRMBL2"/>
    <property type="match status" value="1"/>
</dbReference>
<protein>
    <recommendedName>
        <fullName evidence="6">TrmB family transcriptional regulator</fullName>
    </recommendedName>
</protein>
<feature type="region of interest" description="Disordered" evidence="1">
    <location>
        <begin position="264"/>
        <end position="286"/>
    </location>
</feature>
<evidence type="ECO:0000313" key="5">
    <source>
        <dbReference type="Proteomes" id="UP000194218"/>
    </source>
</evidence>
<dbReference type="InterPro" id="IPR051797">
    <property type="entry name" value="TrmB-like"/>
</dbReference>
<dbReference type="RefSeq" id="WP_086159264.1">
    <property type="nucleotide sequence ID" value="NZ_CP021121.1"/>
</dbReference>
<evidence type="ECO:0000259" key="2">
    <source>
        <dbReference type="Pfam" id="PF01978"/>
    </source>
</evidence>
<dbReference type="SUPFAM" id="SSF46785">
    <property type="entry name" value="Winged helix' DNA-binding domain"/>
    <property type="match status" value="1"/>
</dbReference>
<keyword evidence="5" id="KW-1185">Reference proteome</keyword>
<dbReference type="KEGG" id="smao:CAG99_11800"/>
<dbReference type="AlphaFoldDB" id="A0A1W7CXA1"/>
<dbReference type="InterPro" id="IPR036388">
    <property type="entry name" value="WH-like_DNA-bd_sf"/>
</dbReference>
<evidence type="ECO:0000259" key="3">
    <source>
        <dbReference type="Pfam" id="PF11495"/>
    </source>
</evidence>
<dbReference type="CDD" id="cd09124">
    <property type="entry name" value="PLDc_like_TrmB_middle"/>
    <property type="match status" value="1"/>
</dbReference>
<accession>A0A1W7CXA1</accession>
<evidence type="ECO:0000256" key="1">
    <source>
        <dbReference type="SAM" id="MobiDB-lite"/>
    </source>
</evidence>
<dbReference type="Pfam" id="PF11495">
    <property type="entry name" value="Regulator_TrmB"/>
    <property type="match status" value="1"/>
</dbReference>
<dbReference type="Proteomes" id="UP000194218">
    <property type="component" value="Chromosome"/>
</dbReference>
<dbReference type="OrthoDB" id="1493540at2"/>
<evidence type="ECO:0000313" key="4">
    <source>
        <dbReference type="EMBL" id="ARQ69461.1"/>
    </source>
</evidence>
<dbReference type="EMBL" id="CP021121">
    <property type="protein sequence ID" value="ARQ69461.1"/>
    <property type="molecule type" value="Genomic_DNA"/>
</dbReference>
<name>A0A1W7CXA1_9ACTN</name>
<sequence length="286" mass="30734">MTSAVVKRLQAVGLTEWEARAYLALLDEAPSSGYAVAKRSGVPTSKIYQVLDSLVGKGAVHVTRGGTTLYRALEPQELVERMRGQAADRIDAAESALTDYTRRGADGSAAIWDLQGETEILERARRLIRSAGRRIMMEVWQADAALLHADVENAAARGVEVIVVAYGDPGYPFAQVYPHPSTDEVTAGLGGRWLVVSADSSEVVAGIVSTGAESRAAWTSHPALVVPVTELIAHDIYKLEMLAARGPELEADFGPGLIRLRERFAHSAQRRPDDEAPPAPAAAERS</sequence>
<dbReference type="InterPro" id="IPR021586">
    <property type="entry name" value="Tscrpt_reg_TrmB_C"/>
</dbReference>
<feature type="domain" description="Transcription regulator TrmB C-terminal" evidence="3">
    <location>
        <begin position="111"/>
        <end position="206"/>
    </location>
</feature>
<feature type="compositionally biased region" description="Basic and acidic residues" evidence="1">
    <location>
        <begin position="264"/>
        <end position="274"/>
    </location>
</feature>
<dbReference type="PANTHER" id="PTHR34293">
    <property type="entry name" value="HTH-TYPE TRANSCRIPTIONAL REGULATOR TRMBL2"/>
    <property type="match status" value="1"/>
</dbReference>
<reference evidence="4 5" key="1">
    <citation type="submission" date="2017-05" db="EMBL/GenBank/DDBJ databases">
        <title>Complete genome sequence of Streptomyces sp. SCSIO 03032 revealed the diverse biosynthetic pathways for its bioactive secondary metabolites.</title>
        <authorList>
            <person name="Ma L."/>
            <person name="Zhu Y."/>
            <person name="Zhang W."/>
            <person name="Zhang G."/>
            <person name="Tian X."/>
            <person name="Zhang S."/>
            <person name="Zhang C."/>
        </authorList>
    </citation>
    <scope>NUCLEOTIDE SEQUENCE [LARGE SCALE GENOMIC DNA]</scope>
    <source>
        <strain evidence="4 5">SCSIO 03032</strain>
    </source>
</reference>
<proteinExistence type="predicted"/>